<proteinExistence type="predicted"/>
<dbReference type="OrthoDB" id="6003696at2"/>
<organism evidence="1">
    <name type="scientific">Lentimicrobium saccharophilum</name>
    <dbReference type="NCBI Taxonomy" id="1678841"/>
    <lineage>
        <taxon>Bacteria</taxon>
        <taxon>Pseudomonadati</taxon>
        <taxon>Bacteroidota</taxon>
        <taxon>Bacteroidia</taxon>
        <taxon>Bacteroidales</taxon>
        <taxon>Lentimicrobiaceae</taxon>
        <taxon>Lentimicrobium</taxon>
    </lineage>
</organism>
<dbReference type="PANTHER" id="PTHR36931:SF1">
    <property type="entry name" value="UPF0153 PROTEIN YEIW"/>
    <property type="match status" value="1"/>
</dbReference>
<gene>
    <name evidence="1" type="ORF">TBC1_11701</name>
</gene>
<protein>
    <recommendedName>
        <fullName evidence="3">YkgJ family cysteine cluster protein</fullName>
    </recommendedName>
</protein>
<evidence type="ECO:0000313" key="2">
    <source>
        <dbReference type="Proteomes" id="UP000053091"/>
    </source>
</evidence>
<dbReference type="EMBL" id="DF968182">
    <property type="protein sequence ID" value="GAP42570.1"/>
    <property type="molecule type" value="Genomic_DNA"/>
</dbReference>
<sequence length="82" mass="8725">MECRPGCAACCIFPSISSPIPGMPAGKPAFVRCVQLTGDLKCALFGKPERPAVCSGFQPEPSFCGDSAAEAEKIFRWLLDTD</sequence>
<dbReference type="AlphaFoldDB" id="A0A0S7BPT2"/>
<dbReference type="PANTHER" id="PTHR36931">
    <property type="entry name" value="UPF0153 PROTEIN YEIW"/>
    <property type="match status" value="1"/>
</dbReference>
<reference evidence="1" key="1">
    <citation type="journal article" date="2015" name="Genome Announc.">
        <title>Draft Genome Sequence of Bacteroidales Strain TBC1, a Novel Isolate from a Methanogenic Wastewater Treatment System.</title>
        <authorList>
            <person name="Tourlousse D.M."/>
            <person name="Matsuura N."/>
            <person name="Sun L."/>
            <person name="Toyonaga M."/>
            <person name="Kuroda K."/>
            <person name="Ohashi A."/>
            <person name="Cruz R."/>
            <person name="Yamaguchi T."/>
            <person name="Sekiguchi Y."/>
        </authorList>
    </citation>
    <scope>NUCLEOTIDE SEQUENCE [LARGE SCALE GENOMIC DNA]</scope>
    <source>
        <strain evidence="1">TBC1</strain>
    </source>
</reference>
<dbReference type="Proteomes" id="UP000053091">
    <property type="component" value="Unassembled WGS sequence"/>
</dbReference>
<dbReference type="STRING" id="1678841.TBC1_11701"/>
<evidence type="ECO:0000313" key="1">
    <source>
        <dbReference type="EMBL" id="GAP42570.1"/>
    </source>
</evidence>
<evidence type="ECO:0008006" key="3">
    <source>
        <dbReference type="Google" id="ProtNLM"/>
    </source>
</evidence>
<accession>A0A0S7BPT2</accession>
<name>A0A0S7BPT2_9BACT</name>
<dbReference type="InterPro" id="IPR052572">
    <property type="entry name" value="UPF0153_domain"/>
</dbReference>
<keyword evidence="2" id="KW-1185">Reference proteome</keyword>